<feature type="compositionally biased region" description="Acidic residues" evidence="2">
    <location>
        <begin position="339"/>
        <end position="351"/>
    </location>
</feature>
<evidence type="ECO:0000256" key="2">
    <source>
        <dbReference type="SAM" id="MobiDB-lite"/>
    </source>
</evidence>
<feature type="compositionally biased region" description="Basic and acidic residues" evidence="2">
    <location>
        <begin position="352"/>
        <end position="364"/>
    </location>
</feature>
<reference evidence="4 5" key="1">
    <citation type="journal article" date="2024" name="bioRxiv">
        <title>A reference genome for Trichogramma kaykai: A tiny desert-dwelling parasitoid wasp with competing sex-ratio distorters.</title>
        <authorList>
            <person name="Culotta J."/>
            <person name="Lindsey A.R."/>
        </authorList>
    </citation>
    <scope>NUCLEOTIDE SEQUENCE [LARGE SCALE GENOMIC DNA]</scope>
    <source>
        <strain evidence="4 5">KSX58</strain>
    </source>
</reference>
<comment type="caution">
    <text evidence="4">The sequence shown here is derived from an EMBL/GenBank/DDBJ whole genome shotgun (WGS) entry which is preliminary data.</text>
</comment>
<feature type="compositionally biased region" description="Low complexity" evidence="2">
    <location>
        <begin position="327"/>
        <end position="338"/>
    </location>
</feature>
<proteinExistence type="predicted"/>
<evidence type="ECO:0000313" key="5">
    <source>
        <dbReference type="Proteomes" id="UP001627154"/>
    </source>
</evidence>
<dbReference type="Proteomes" id="UP001627154">
    <property type="component" value="Unassembled WGS sequence"/>
</dbReference>
<organism evidence="4 5">
    <name type="scientific">Trichogramma kaykai</name>
    <dbReference type="NCBI Taxonomy" id="54128"/>
    <lineage>
        <taxon>Eukaryota</taxon>
        <taxon>Metazoa</taxon>
        <taxon>Ecdysozoa</taxon>
        <taxon>Arthropoda</taxon>
        <taxon>Hexapoda</taxon>
        <taxon>Insecta</taxon>
        <taxon>Pterygota</taxon>
        <taxon>Neoptera</taxon>
        <taxon>Endopterygota</taxon>
        <taxon>Hymenoptera</taxon>
        <taxon>Apocrita</taxon>
        <taxon>Proctotrupomorpha</taxon>
        <taxon>Chalcidoidea</taxon>
        <taxon>Trichogrammatidae</taxon>
        <taxon>Trichogramma</taxon>
    </lineage>
</organism>
<dbReference type="Gene3D" id="1.10.10.2590">
    <property type="entry name" value="BEN domain"/>
    <property type="match status" value="1"/>
</dbReference>
<keyword evidence="5" id="KW-1185">Reference proteome</keyword>
<evidence type="ECO:0000256" key="1">
    <source>
        <dbReference type="SAM" id="Coils"/>
    </source>
</evidence>
<feature type="domain" description="BEN" evidence="3">
    <location>
        <begin position="254"/>
        <end position="292"/>
    </location>
</feature>
<name>A0ABD2WBD1_9HYME</name>
<feature type="compositionally biased region" description="Basic and acidic residues" evidence="2">
    <location>
        <begin position="284"/>
        <end position="294"/>
    </location>
</feature>
<dbReference type="InterPro" id="IPR018379">
    <property type="entry name" value="BEN_domain"/>
</dbReference>
<dbReference type="Pfam" id="PF10523">
    <property type="entry name" value="BEN"/>
    <property type="match status" value="1"/>
</dbReference>
<feature type="region of interest" description="Disordered" evidence="2">
    <location>
        <begin position="284"/>
        <end position="391"/>
    </location>
</feature>
<accession>A0ABD2WBD1</accession>
<dbReference type="EMBL" id="JBJJXI010000122">
    <property type="protein sequence ID" value="KAL3389787.1"/>
    <property type="molecule type" value="Genomic_DNA"/>
</dbReference>
<protein>
    <recommendedName>
        <fullName evidence="3">BEN domain-containing protein</fullName>
    </recommendedName>
</protein>
<sequence>MDVKIGSGELNTKKTFSEQLNLSDHSNNLSGLIEYETNQVIMSNNESDTQEKMSLNSSNQVFNIQMVNSSFGGDFPEKSQIIPESYDNIKIIATKNMTGADYVNENFLELMDSAGQNYLHIDENPVNAVSNNVNDPARTSDIKNDDAKSTINELKSLISQQAAEIEKLLDLNKGLQEKVLDKMDEYGCRQINPYSCRIKGDIPVGYIRTDTNQKYCGNGVWMNLAHYYQTKNNAAAGKPNTEYSRFVKTAAEFIFGKDELARCSVKGQRCNAVKGSVAKPALDTRKLSAVHENKSCTQKKKSAAPPNSKNAKKPTINVSNDKDPENSMESETANTESSESSDDGSDDEMNEESVKESDKESDKEIDNEDAESSDGDSSADDDSSSSNSEHE</sequence>
<evidence type="ECO:0000313" key="4">
    <source>
        <dbReference type="EMBL" id="KAL3389787.1"/>
    </source>
</evidence>
<gene>
    <name evidence="4" type="ORF">TKK_015150</name>
</gene>
<dbReference type="AlphaFoldDB" id="A0ABD2WBD1"/>
<keyword evidence="1" id="KW-0175">Coiled coil</keyword>
<evidence type="ECO:0000259" key="3">
    <source>
        <dbReference type="Pfam" id="PF10523"/>
    </source>
</evidence>
<feature type="compositionally biased region" description="Acidic residues" evidence="2">
    <location>
        <begin position="365"/>
        <end position="383"/>
    </location>
</feature>
<feature type="coiled-coil region" evidence="1">
    <location>
        <begin position="144"/>
        <end position="178"/>
    </location>
</feature>